<proteinExistence type="predicted"/>
<dbReference type="Pfam" id="PF00378">
    <property type="entry name" value="ECH_1"/>
    <property type="match status" value="1"/>
</dbReference>
<evidence type="ECO:0000313" key="3">
    <source>
        <dbReference type="Proteomes" id="UP001597460"/>
    </source>
</evidence>
<sequence>MVLLKERISDHILWVKINRPEALNAIDFEVMEQLEEMVGEVEKDESIRVLILSGAGEKFFISGGDLKKFHTIKSKEKAVYKAKRMQRLLSRIEQLPCWTIAHINGDAYGGGIELMLSFDFRLSVSGAKFGFTQGRFYLVPGWGGLTRLVEKVGRAKALQWLGKSEVNSANNVLAHGLIEHILRGDNPQEETLEWAETLTKNDREFIHILKEGAMRFTSHREEALEAEVDPFSKLWVDKQHIDRVDAFMNKKK</sequence>
<reference evidence="3" key="1">
    <citation type="journal article" date="2019" name="Int. J. Syst. Evol. Microbiol.">
        <title>The Global Catalogue of Microorganisms (GCM) 10K type strain sequencing project: providing services to taxonomists for standard genome sequencing and annotation.</title>
        <authorList>
            <consortium name="The Broad Institute Genomics Platform"/>
            <consortium name="The Broad Institute Genome Sequencing Center for Infectious Disease"/>
            <person name="Wu L."/>
            <person name="Ma J."/>
        </authorList>
    </citation>
    <scope>NUCLEOTIDE SEQUENCE [LARGE SCALE GENOMIC DNA]</scope>
    <source>
        <strain evidence="3">KCTC 52042</strain>
    </source>
</reference>
<dbReference type="InterPro" id="IPR029045">
    <property type="entry name" value="ClpP/crotonase-like_dom_sf"/>
</dbReference>
<dbReference type="PANTHER" id="PTHR11941">
    <property type="entry name" value="ENOYL-COA HYDRATASE-RELATED"/>
    <property type="match status" value="1"/>
</dbReference>
<evidence type="ECO:0000256" key="1">
    <source>
        <dbReference type="ARBA" id="ARBA00023239"/>
    </source>
</evidence>
<dbReference type="CDD" id="cd06558">
    <property type="entry name" value="crotonase-like"/>
    <property type="match status" value="1"/>
</dbReference>
<keyword evidence="1" id="KW-0456">Lyase</keyword>
<name>A0ABW5JGX8_9BACT</name>
<dbReference type="SUPFAM" id="SSF52096">
    <property type="entry name" value="ClpP/crotonase"/>
    <property type="match status" value="1"/>
</dbReference>
<dbReference type="InterPro" id="IPR001753">
    <property type="entry name" value="Enoyl-CoA_hydra/iso"/>
</dbReference>
<protein>
    <submittedName>
        <fullName evidence="2">Enoyl-CoA hydratase/isomerase family protein</fullName>
    </submittedName>
</protein>
<dbReference type="EMBL" id="JBHULI010000002">
    <property type="protein sequence ID" value="MFD2531309.1"/>
    <property type="molecule type" value="Genomic_DNA"/>
</dbReference>
<gene>
    <name evidence="2" type="ORF">ACFSVN_02495</name>
</gene>
<keyword evidence="3" id="KW-1185">Reference proteome</keyword>
<dbReference type="Proteomes" id="UP001597460">
    <property type="component" value="Unassembled WGS sequence"/>
</dbReference>
<organism evidence="2 3">
    <name type="scientific">Gracilimonas halophila</name>
    <dbReference type="NCBI Taxonomy" id="1834464"/>
    <lineage>
        <taxon>Bacteria</taxon>
        <taxon>Pseudomonadati</taxon>
        <taxon>Balneolota</taxon>
        <taxon>Balneolia</taxon>
        <taxon>Balneolales</taxon>
        <taxon>Balneolaceae</taxon>
        <taxon>Gracilimonas</taxon>
    </lineage>
</organism>
<comment type="caution">
    <text evidence="2">The sequence shown here is derived from an EMBL/GenBank/DDBJ whole genome shotgun (WGS) entry which is preliminary data.</text>
</comment>
<evidence type="ECO:0000313" key="2">
    <source>
        <dbReference type="EMBL" id="MFD2531309.1"/>
    </source>
</evidence>
<accession>A0ABW5JGX8</accession>
<dbReference type="Gene3D" id="3.90.226.10">
    <property type="entry name" value="2-enoyl-CoA Hydratase, Chain A, domain 1"/>
    <property type="match status" value="1"/>
</dbReference>
<dbReference type="RefSeq" id="WP_390298105.1">
    <property type="nucleotide sequence ID" value="NZ_JBHULI010000002.1"/>
</dbReference>
<dbReference type="PANTHER" id="PTHR11941:SF27">
    <property type="entry name" value="ETHYLMALONYL-COA DECARBOXYLASE"/>
    <property type="match status" value="1"/>
</dbReference>